<evidence type="ECO:0000313" key="2">
    <source>
        <dbReference type="EMBL" id="SCP99031.1"/>
    </source>
</evidence>
<keyword evidence="3" id="KW-1185">Reference proteome</keyword>
<dbReference type="InterPro" id="IPR029039">
    <property type="entry name" value="Flavoprotein-like_sf"/>
</dbReference>
<dbReference type="GO" id="GO:0010181">
    <property type="term" value="F:FMN binding"/>
    <property type="evidence" value="ECO:0007669"/>
    <property type="project" value="InterPro"/>
</dbReference>
<dbReference type="EMBL" id="FMKA01000031">
    <property type="protein sequence ID" value="SCP99031.1"/>
    <property type="molecule type" value="Genomic_DNA"/>
</dbReference>
<dbReference type="SUPFAM" id="SSF52218">
    <property type="entry name" value="Flavoproteins"/>
    <property type="match status" value="1"/>
</dbReference>
<evidence type="ECO:0000313" key="3">
    <source>
        <dbReference type="Proteomes" id="UP000199315"/>
    </source>
</evidence>
<dbReference type="InterPro" id="IPR008254">
    <property type="entry name" value="Flavodoxin/NO_synth"/>
</dbReference>
<dbReference type="PROSITE" id="PS50902">
    <property type="entry name" value="FLAVODOXIN_LIKE"/>
    <property type="match status" value="1"/>
</dbReference>
<feature type="domain" description="Flavodoxin-like" evidence="1">
    <location>
        <begin position="3"/>
        <end position="159"/>
    </location>
</feature>
<dbReference type="Proteomes" id="UP000199315">
    <property type="component" value="Unassembled WGS sequence"/>
</dbReference>
<organism evidence="2 3">
    <name type="scientific">Anaerobium acetethylicum</name>
    <dbReference type="NCBI Taxonomy" id="1619234"/>
    <lineage>
        <taxon>Bacteria</taxon>
        <taxon>Bacillati</taxon>
        <taxon>Bacillota</taxon>
        <taxon>Clostridia</taxon>
        <taxon>Lachnospirales</taxon>
        <taxon>Lachnospiraceae</taxon>
        <taxon>Anaerobium</taxon>
    </lineage>
</organism>
<dbReference type="STRING" id="1619234.SAMN05421730_103110"/>
<dbReference type="RefSeq" id="WP_207648894.1">
    <property type="nucleotide sequence ID" value="NZ_FMKA01000031.1"/>
</dbReference>
<evidence type="ECO:0000259" key="1">
    <source>
        <dbReference type="PROSITE" id="PS50902"/>
    </source>
</evidence>
<sequence length="159" mass="17127">MKIGIIIHSQTGNTLSVANQIKERLSAAGYSVELEQVTAVDEKQPDPSKIKLKTVPETAGYDYLIFGAPVHGASLSPVMKAYLFQVQSLKGKKAICFMTEFFPYPWMGGNRAVGQMKAACSSKGACVVSAGIVNWSNRKRAGMIQAIVEKAAEETGRDA</sequence>
<dbReference type="Gene3D" id="3.40.50.360">
    <property type="match status" value="1"/>
</dbReference>
<gene>
    <name evidence="2" type="ORF">SAMN05421730_103110</name>
</gene>
<protein>
    <submittedName>
        <fullName evidence="2">Flavodoxin</fullName>
    </submittedName>
</protein>
<proteinExistence type="predicted"/>
<dbReference type="Pfam" id="PF00258">
    <property type="entry name" value="Flavodoxin_1"/>
    <property type="match status" value="1"/>
</dbReference>
<name>A0A1D3TXG0_9FIRM</name>
<dbReference type="AlphaFoldDB" id="A0A1D3TXG0"/>
<accession>A0A1D3TXG0</accession>
<reference evidence="2 3" key="1">
    <citation type="submission" date="2016-09" db="EMBL/GenBank/DDBJ databases">
        <authorList>
            <person name="Capua I."/>
            <person name="De Benedictis P."/>
            <person name="Joannis T."/>
            <person name="Lombin L.H."/>
            <person name="Cattoli G."/>
        </authorList>
    </citation>
    <scope>NUCLEOTIDE SEQUENCE [LARGE SCALE GENOMIC DNA]</scope>
    <source>
        <strain evidence="2 3">GluBS11</strain>
    </source>
</reference>
<dbReference type="GO" id="GO:0016651">
    <property type="term" value="F:oxidoreductase activity, acting on NAD(P)H"/>
    <property type="evidence" value="ECO:0007669"/>
    <property type="project" value="UniProtKB-ARBA"/>
</dbReference>